<dbReference type="EMBL" id="KB518472">
    <property type="protein sequence ID" value="EMP38838.1"/>
    <property type="molecule type" value="Genomic_DNA"/>
</dbReference>
<organism evidence="1 2">
    <name type="scientific">Chelonia mydas</name>
    <name type="common">Green sea-turtle</name>
    <name type="synonym">Chelonia agassizi</name>
    <dbReference type="NCBI Taxonomy" id="8469"/>
    <lineage>
        <taxon>Eukaryota</taxon>
        <taxon>Metazoa</taxon>
        <taxon>Chordata</taxon>
        <taxon>Craniata</taxon>
        <taxon>Vertebrata</taxon>
        <taxon>Euteleostomi</taxon>
        <taxon>Archelosauria</taxon>
        <taxon>Testudinata</taxon>
        <taxon>Testudines</taxon>
        <taxon>Cryptodira</taxon>
        <taxon>Durocryptodira</taxon>
        <taxon>Americhelydia</taxon>
        <taxon>Chelonioidea</taxon>
        <taxon>Cheloniidae</taxon>
        <taxon>Chelonia</taxon>
    </lineage>
</organism>
<protein>
    <submittedName>
        <fullName evidence="1">Uncharacterized protein</fullName>
    </submittedName>
</protein>
<evidence type="ECO:0000313" key="2">
    <source>
        <dbReference type="Proteomes" id="UP000031443"/>
    </source>
</evidence>
<dbReference type="Proteomes" id="UP000031443">
    <property type="component" value="Unassembled WGS sequence"/>
</dbReference>
<name>M7C350_CHEMY</name>
<keyword evidence="2" id="KW-1185">Reference proteome</keyword>
<sequence>MGLGSGNSYEKSLLGPGHICNVHSKTLKEPGENLLIRPINADVVPNCSQGMPLEIALLKVEVTGEVRCPVTIEGFDASVYLTPRHDGFEQVNSGRMSPIMGSGAVEVRADGKVLRLPQTRNGVGSIAQHELSPDFLMGGGSLACPQPCPSPLAFFDFLAGAVDGDGGPLVNGAARWTNAVVLGAELEPLLRGRSEHRLHQEYFESDFTLFLGPRFKELSDTTLSTYVPFTKAPETATKRIAHRHGLFAVIAELKA</sequence>
<dbReference type="AlphaFoldDB" id="M7C350"/>
<proteinExistence type="predicted"/>
<gene>
    <name evidence="1" type="ORF">UY3_03962</name>
</gene>
<reference evidence="2" key="1">
    <citation type="journal article" date="2013" name="Nat. Genet.">
        <title>The draft genomes of soft-shell turtle and green sea turtle yield insights into the development and evolution of the turtle-specific body plan.</title>
        <authorList>
            <person name="Wang Z."/>
            <person name="Pascual-Anaya J."/>
            <person name="Zadissa A."/>
            <person name="Li W."/>
            <person name="Niimura Y."/>
            <person name="Huang Z."/>
            <person name="Li C."/>
            <person name="White S."/>
            <person name="Xiong Z."/>
            <person name="Fang D."/>
            <person name="Wang B."/>
            <person name="Ming Y."/>
            <person name="Chen Y."/>
            <person name="Zheng Y."/>
            <person name="Kuraku S."/>
            <person name="Pignatelli M."/>
            <person name="Herrero J."/>
            <person name="Beal K."/>
            <person name="Nozawa M."/>
            <person name="Li Q."/>
            <person name="Wang J."/>
            <person name="Zhang H."/>
            <person name="Yu L."/>
            <person name="Shigenobu S."/>
            <person name="Wang J."/>
            <person name="Liu J."/>
            <person name="Flicek P."/>
            <person name="Searle S."/>
            <person name="Wang J."/>
            <person name="Kuratani S."/>
            <person name="Yin Y."/>
            <person name="Aken B."/>
            <person name="Zhang G."/>
            <person name="Irie N."/>
        </authorList>
    </citation>
    <scope>NUCLEOTIDE SEQUENCE [LARGE SCALE GENOMIC DNA]</scope>
</reference>
<accession>M7C350</accession>
<evidence type="ECO:0000313" key="1">
    <source>
        <dbReference type="EMBL" id="EMP38838.1"/>
    </source>
</evidence>